<feature type="compositionally biased region" description="Basic and acidic residues" evidence="2">
    <location>
        <begin position="191"/>
        <end position="205"/>
    </location>
</feature>
<feature type="coiled-coil region" evidence="1">
    <location>
        <begin position="769"/>
        <end position="796"/>
    </location>
</feature>
<feature type="region of interest" description="Disordered" evidence="2">
    <location>
        <begin position="191"/>
        <end position="369"/>
    </location>
</feature>
<accession>A0A8K0VTP3</accession>
<proteinExistence type="predicted"/>
<comment type="caution">
    <text evidence="3">The sequence shown here is derived from an EMBL/GenBank/DDBJ whole genome shotgun (WGS) entry which is preliminary data.</text>
</comment>
<protein>
    <submittedName>
        <fullName evidence="3">Uncharacterized protein</fullName>
    </submittedName>
</protein>
<feature type="compositionally biased region" description="Basic and acidic residues" evidence="2">
    <location>
        <begin position="427"/>
        <end position="452"/>
    </location>
</feature>
<dbReference type="AlphaFoldDB" id="A0A8K0VTP3"/>
<organism evidence="3 4">
    <name type="scientific">Paraphoma chrysanthemicola</name>
    <dbReference type="NCBI Taxonomy" id="798071"/>
    <lineage>
        <taxon>Eukaryota</taxon>
        <taxon>Fungi</taxon>
        <taxon>Dikarya</taxon>
        <taxon>Ascomycota</taxon>
        <taxon>Pezizomycotina</taxon>
        <taxon>Dothideomycetes</taxon>
        <taxon>Pleosporomycetidae</taxon>
        <taxon>Pleosporales</taxon>
        <taxon>Pleosporineae</taxon>
        <taxon>Phaeosphaeriaceae</taxon>
        <taxon>Paraphoma</taxon>
    </lineage>
</organism>
<evidence type="ECO:0000313" key="4">
    <source>
        <dbReference type="Proteomes" id="UP000813461"/>
    </source>
</evidence>
<sequence length="943" mass="104976">MSDPFEHRKKRPPPIEIPPVPRHMPVSRGPQASVKDQEQQQPPPLRDQRNASSSTQQGVRSATTPLTSPLEHDASRLPLPQSGSQKSRASAMTTLTNLMEQARASPRKSDSDKSTARSRYSERSNRSAAVAQAQPEIAGGDERTIRGKIESRTEPNLFKMTGQVPPTPLADSVGKDEVLIVTQDLREQCRAVSEDKKTERPEPIKSPKKKIFGMNLPSFGRTPHGVPTPPMPSKAAQILGQEPRNPTKVVVRPIKPAIPFKTPTKAPRSDTSKSLPAKLVNQDARARSHHRGTTRRSRHTTRKSPPRGGQEAPDSENKPPVPGIKTAIDCGQPPTPPAKDTPPENRTIAQPPSPLRRAPPSDRLREDYVANKDADVKVHFPAFALSPSPTKASSAEAGKSPSKYLPCTADEYQRLITGDPLPWVSLGRDESFPEQHHDQGDQDRWSFKEQQDSHSAPLEGEETTLELPRLDRWSEEQYYNRNSRRYSPLPPRFYTPSDRSVRFFAEGETPSKNSDTNRLLYTISSRADLFHFREDSNNGSIEMVFQGDANDINPHSSEEPVANNGKQETMLIPDRGDSLNARVMQELRIDERQEQLPHHACVNGHLQPDQSSSRLTDMLRGVSPRRTDFDGDFLPNCPSAVPSPLHKMPGATIPKPPVPAIVREPSGLFSMPLTPKTIEDHFYMTNEHLDVVGKSNWDQIETLKKEQSETFKRRHTQLVATVEKHVEDIKSKVDSVVEKADRTTEQSHNIITKLEGLFELIKTDVMGALDAQEKKSAAFEQTVKELQQNVKDMQKALEQWQPASKTNQQQPTVVPTPAPGSMPFPLPSHRSQPSLAYYSNLTESGRDSQPPMPVVQDHRNSTHLQDTYNDARAAYGNGYGQQFGQRPGYHHRSGKEDRPYSGTNPYHFANNGSQFGNAYGGGYSGYSFSPSPEQQHGFQGAAK</sequence>
<feature type="compositionally biased region" description="Pro residues" evidence="2">
    <location>
        <begin position="814"/>
        <end position="826"/>
    </location>
</feature>
<feature type="compositionally biased region" description="Polar residues" evidence="2">
    <location>
        <begin position="81"/>
        <end position="99"/>
    </location>
</feature>
<feature type="compositionally biased region" description="Basic residues" evidence="2">
    <location>
        <begin position="287"/>
        <end position="305"/>
    </location>
</feature>
<feature type="compositionally biased region" description="Polar residues" evidence="2">
    <location>
        <begin position="50"/>
        <end position="67"/>
    </location>
</feature>
<evidence type="ECO:0000256" key="1">
    <source>
        <dbReference type="SAM" id="Coils"/>
    </source>
</evidence>
<feature type="region of interest" description="Disordered" evidence="2">
    <location>
        <begin position="801"/>
        <end position="833"/>
    </location>
</feature>
<feature type="compositionally biased region" description="Basic and acidic residues" evidence="2">
    <location>
        <begin position="107"/>
        <end position="125"/>
    </location>
</feature>
<name>A0A8K0VTP3_9PLEO</name>
<keyword evidence="1" id="KW-0175">Coiled coil</keyword>
<gene>
    <name evidence="3" type="ORF">FB567DRAFT_572446</name>
</gene>
<evidence type="ECO:0000313" key="3">
    <source>
        <dbReference type="EMBL" id="KAH7076095.1"/>
    </source>
</evidence>
<feature type="compositionally biased region" description="Basic and acidic residues" evidence="2">
    <location>
        <begin position="140"/>
        <end position="153"/>
    </location>
</feature>
<dbReference type="EMBL" id="JAGMVJ010000019">
    <property type="protein sequence ID" value="KAH7076095.1"/>
    <property type="molecule type" value="Genomic_DNA"/>
</dbReference>
<reference evidence="3" key="1">
    <citation type="journal article" date="2021" name="Nat. Commun.">
        <title>Genetic determinants of endophytism in the Arabidopsis root mycobiome.</title>
        <authorList>
            <person name="Mesny F."/>
            <person name="Miyauchi S."/>
            <person name="Thiergart T."/>
            <person name="Pickel B."/>
            <person name="Atanasova L."/>
            <person name="Karlsson M."/>
            <person name="Huettel B."/>
            <person name="Barry K.W."/>
            <person name="Haridas S."/>
            <person name="Chen C."/>
            <person name="Bauer D."/>
            <person name="Andreopoulos W."/>
            <person name="Pangilinan J."/>
            <person name="LaButti K."/>
            <person name="Riley R."/>
            <person name="Lipzen A."/>
            <person name="Clum A."/>
            <person name="Drula E."/>
            <person name="Henrissat B."/>
            <person name="Kohler A."/>
            <person name="Grigoriev I.V."/>
            <person name="Martin F.M."/>
            <person name="Hacquard S."/>
        </authorList>
    </citation>
    <scope>NUCLEOTIDE SEQUENCE</scope>
    <source>
        <strain evidence="3">MPI-SDFR-AT-0120</strain>
    </source>
</reference>
<keyword evidence="4" id="KW-1185">Reference proteome</keyword>
<feature type="region of interest" description="Disordered" evidence="2">
    <location>
        <begin position="1"/>
        <end position="171"/>
    </location>
</feature>
<feature type="region of interest" description="Disordered" evidence="2">
    <location>
        <begin position="426"/>
        <end position="465"/>
    </location>
</feature>
<feature type="region of interest" description="Disordered" evidence="2">
    <location>
        <begin position="384"/>
        <end position="404"/>
    </location>
</feature>
<dbReference type="Proteomes" id="UP000813461">
    <property type="component" value="Unassembled WGS sequence"/>
</dbReference>
<dbReference type="OrthoDB" id="3796126at2759"/>
<feature type="compositionally biased region" description="Basic and acidic residues" evidence="2">
    <location>
        <begin position="359"/>
        <end position="369"/>
    </location>
</feature>
<feature type="region of interest" description="Disordered" evidence="2">
    <location>
        <begin position="877"/>
        <end position="943"/>
    </location>
</feature>
<evidence type="ECO:0000256" key="2">
    <source>
        <dbReference type="SAM" id="MobiDB-lite"/>
    </source>
</evidence>